<dbReference type="AlphaFoldDB" id="A0A9Q4PT72"/>
<organism evidence="1 2">
    <name type="scientific">Campylobacter ureolyticus</name>
    <dbReference type="NCBI Taxonomy" id="827"/>
    <lineage>
        <taxon>Bacteria</taxon>
        <taxon>Pseudomonadati</taxon>
        <taxon>Campylobacterota</taxon>
        <taxon>Epsilonproteobacteria</taxon>
        <taxon>Campylobacterales</taxon>
        <taxon>Campylobacteraceae</taxon>
        <taxon>Campylobacter</taxon>
    </lineage>
</organism>
<evidence type="ECO:0000313" key="2">
    <source>
        <dbReference type="Proteomes" id="UP001075461"/>
    </source>
</evidence>
<sequence length="163" mass="19106">MSSAVLNYIEKNTNLSFSFENQFKRFSYITFFPIQANSSNDTDEQGKKTFWFQLVATYKSTYQSINELGEISQDNATVKTLYVKFPMQYLLDQKLTADKVRKFFTDNFVGKKFITLPVGEEMPVFEFKNNVRNIVKNCSQVNIDENFDLQVFINEFEKPKTTK</sequence>
<dbReference type="RefSeq" id="WP_269479538.1">
    <property type="nucleotide sequence ID" value="NZ_JAPXGP010000001.1"/>
</dbReference>
<accession>A0A9Q4PT72</accession>
<reference evidence="1" key="1">
    <citation type="submission" date="2022-12" db="EMBL/GenBank/DDBJ databases">
        <title>Species Delineation and Comparative Genomics within the Campylobacter ureolyticus Complex.</title>
        <authorList>
            <person name="Maki J."/>
            <person name="Howard M."/>
            <person name="Connelly S."/>
            <person name="Hardy D.J."/>
            <person name="Cameron A."/>
        </authorList>
    </citation>
    <scope>NUCLEOTIDE SEQUENCE</scope>
    <source>
        <strain evidence="1">URMC_786</strain>
    </source>
</reference>
<evidence type="ECO:0000313" key="1">
    <source>
        <dbReference type="EMBL" id="MCZ6161048.1"/>
    </source>
</evidence>
<dbReference type="EMBL" id="JAPXGP010000001">
    <property type="protein sequence ID" value="MCZ6161048.1"/>
    <property type="molecule type" value="Genomic_DNA"/>
</dbReference>
<dbReference type="Proteomes" id="UP001075461">
    <property type="component" value="Unassembled WGS sequence"/>
</dbReference>
<comment type="caution">
    <text evidence="1">The sequence shown here is derived from an EMBL/GenBank/DDBJ whole genome shotgun (WGS) entry which is preliminary data.</text>
</comment>
<gene>
    <name evidence="1" type="ORF">O6B92_01620</name>
</gene>
<name>A0A9Q4PT72_9BACT</name>
<protein>
    <submittedName>
        <fullName evidence="1">Uncharacterized protein</fullName>
    </submittedName>
</protein>
<proteinExistence type="predicted"/>